<keyword evidence="2" id="KW-1003">Cell membrane</keyword>
<feature type="domain" description="G-protein coupled receptors family 1 profile" evidence="12">
    <location>
        <begin position="45"/>
        <end position="399"/>
    </location>
</feature>
<organism evidence="13 14">
    <name type="scientific">Biomphalaria pfeifferi</name>
    <name type="common">Bloodfluke planorb</name>
    <name type="synonym">Freshwater snail</name>
    <dbReference type="NCBI Taxonomy" id="112525"/>
    <lineage>
        <taxon>Eukaryota</taxon>
        <taxon>Metazoa</taxon>
        <taxon>Spiralia</taxon>
        <taxon>Lophotrochozoa</taxon>
        <taxon>Mollusca</taxon>
        <taxon>Gastropoda</taxon>
        <taxon>Heterobranchia</taxon>
        <taxon>Euthyneura</taxon>
        <taxon>Panpulmonata</taxon>
        <taxon>Hygrophila</taxon>
        <taxon>Lymnaeoidea</taxon>
        <taxon>Planorbidae</taxon>
        <taxon>Biomphalaria</taxon>
    </lineage>
</organism>
<dbReference type="GO" id="GO:0043410">
    <property type="term" value="P:positive regulation of MAPK cascade"/>
    <property type="evidence" value="ECO:0007669"/>
    <property type="project" value="TreeGrafter"/>
</dbReference>
<dbReference type="GO" id="GO:0005886">
    <property type="term" value="C:plasma membrane"/>
    <property type="evidence" value="ECO:0007669"/>
    <property type="project" value="UniProtKB-SubCell"/>
</dbReference>
<evidence type="ECO:0000256" key="3">
    <source>
        <dbReference type="ARBA" id="ARBA00022692"/>
    </source>
</evidence>
<dbReference type="Gene3D" id="1.20.1070.10">
    <property type="entry name" value="Rhodopsin 7-helix transmembrane proteins"/>
    <property type="match status" value="1"/>
</dbReference>
<name>A0AAD8FI24_BIOPF</name>
<evidence type="ECO:0000256" key="7">
    <source>
        <dbReference type="ARBA" id="ARBA00023157"/>
    </source>
</evidence>
<feature type="transmembrane region" description="Helical" evidence="11">
    <location>
        <begin position="210"/>
        <end position="230"/>
    </location>
</feature>
<dbReference type="PROSITE" id="PS50262">
    <property type="entry name" value="G_PROTEIN_RECEP_F1_2"/>
    <property type="match status" value="1"/>
</dbReference>
<evidence type="ECO:0000256" key="6">
    <source>
        <dbReference type="ARBA" id="ARBA00023136"/>
    </source>
</evidence>
<feature type="transmembrane region" description="Helical" evidence="11">
    <location>
        <begin position="78"/>
        <end position="98"/>
    </location>
</feature>
<evidence type="ECO:0000256" key="2">
    <source>
        <dbReference type="ARBA" id="ARBA00022475"/>
    </source>
</evidence>
<proteinExistence type="predicted"/>
<dbReference type="EMBL" id="JASAOG010000014">
    <property type="protein sequence ID" value="KAK0065135.1"/>
    <property type="molecule type" value="Genomic_DNA"/>
</dbReference>
<evidence type="ECO:0000313" key="13">
    <source>
        <dbReference type="EMBL" id="KAK0065135.1"/>
    </source>
</evidence>
<dbReference type="InterPro" id="IPR017452">
    <property type="entry name" value="GPCR_Rhodpsn_7TM"/>
</dbReference>
<dbReference type="PANTHER" id="PTHR24248:SF199">
    <property type="entry name" value="IP13425P-RELATED"/>
    <property type="match status" value="1"/>
</dbReference>
<dbReference type="PRINTS" id="PR00237">
    <property type="entry name" value="GPCRRHODOPSN"/>
</dbReference>
<dbReference type="SUPFAM" id="SSF81321">
    <property type="entry name" value="Family A G protein-coupled receptor-like"/>
    <property type="match status" value="1"/>
</dbReference>
<evidence type="ECO:0000256" key="8">
    <source>
        <dbReference type="ARBA" id="ARBA00023170"/>
    </source>
</evidence>
<reference evidence="13" key="1">
    <citation type="journal article" date="2023" name="PLoS Negl. Trop. Dis.">
        <title>A genome sequence for Biomphalaria pfeifferi, the major vector snail for the human-infecting parasite Schistosoma mansoni.</title>
        <authorList>
            <person name="Bu L."/>
            <person name="Lu L."/>
            <person name="Laidemitt M.R."/>
            <person name="Zhang S.M."/>
            <person name="Mutuku M."/>
            <person name="Mkoji G."/>
            <person name="Steinauer M."/>
            <person name="Loker E.S."/>
        </authorList>
    </citation>
    <scope>NUCLEOTIDE SEQUENCE</scope>
    <source>
        <strain evidence="13">KasaAsao</strain>
    </source>
</reference>
<feature type="region of interest" description="Disordered" evidence="10">
    <location>
        <begin position="264"/>
        <end position="299"/>
    </location>
</feature>
<dbReference type="GO" id="GO:0004993">
    <property type="term" value="F:G protein-coupled serotonin receptor activity"/>
    <property type="evidence" value="ECO:0007669"/>
    <property type="project" value="UniProtKB-ARBA"/>
</dbReference>
<evidence type="ECO:0000256" key="5">
    <source>
        <dbReference type="ARBA" id="ARBA00023040"/>
    </source>
</evidence>
<protein>
    <submittedName>
        <fullName evidence="13">5-hydroxytryptamine receptor 4</fullName>
    </submittedName>
</protein>
<feature type="transmembrane region" description="Helical" evidence="11">
    <location>
        <begin position="158"/>
        <end position="177"/>
    </location>
</feature>
<evidence type="ECO:0000256" key="10">
    <source>
        <dbReference type="SAM" id="MobiDB-lite"/>
    </source>
</evidence>
<feature type="transmembrane region" description="Helical" evidence="11">
    <location>
        <begin position="379"/>
        <end position="401"/>
    </location>
</feature>
<sequence>MNASLNSSDCSMEFRTMRVHLIDNRHAATARAFFSTLFALFTVLDNIAVMLSVQRSTMRITGAPNDSAPDKRSISKTLMMSSGFSGFLVGSLLMPLGIYEFVNSGRWYLGRELCSVRLAGLNIACAVYANHILCLSIDRYLAVCRSMLYRSLTSKLGYLMVGTSWALPFLCFMVFFVKGFSHADESDIERCYRLRDICIFVFNLKSLIKVNIFGVYIPFMTTIIIYVFILRETCRFNTRKSKRQQVSYSKVLQPALSNNTEASIDEAKDNAGETSSRNLSESSEIIREENSRNNTRSISTPQFYSDDLITSHSTASGNLSKRKQTKCAVIRSRLSVQLTQNKKAVRTIGSILLCYTLCWLPLWVCTVMGIFRLQVSDVWLFISVQWFAYLNATINPLIFCLNKSVRLEMKKLLCMLRKA</sequence>
<gene>
    <name evidence="13" type="ORF">Bpfe_005161</name>
</gene>
<keyword evidence="14" id="KW-1185">Reference proteome</keyword>
<feature type="transmembrane region" description="Helical" evidence="11">
    <location>
        <begin position="352"/>
        <end position="373"/>
    </location>
</feature>
<dbReference type="PANTHER" id="PTHR24248">
    <property type="entry name" value="ADRENERGIC RECEPTOR-RELATED G-PROTEIN COUPLED RECEPTOR"/>
    <property type="match status" value="1"/>
</dbReference>
<feature type="transmembrane region" description="Helical" evidence="11">
    <location>
        <begin position="118"/>
        <end position="137"/>
    </location>
</feature>
<keyword evidence="6 11" id="KW-0472">Membrane</keyword>
<feature type="transmembrane region" description="Helical" evidence="11">
    <location>
        <begin position="32"/>
        <end position="53"/>
    </location>
</feature>
<feature type="compositionally biased region" description="Low complexity" evidence="10">
    <location>
        <begin position="273"/>
        <end position="283"/>
    </location>
</feature>
<dbReference type="GO" id="GO:0071880">
    <property type="term" value="P:adenylate cyclase-activating adrenergic receptor signaling pathway"/>
    <property type="evidence" value="ECO:0007669"/>
    <property type="project" value="TreeGrafter"/>
</dbReference>
<keyword evidence="8 13" id="KW-0675">Receptor</keyword>
<reference evidence="13" key="2">
    <citation type="submission" date="2023-04" db="EMBL/GenBank/DDBJ databases">
        <authorList>
            <person name="Bu L."/>
            <person name="Lu L."/>
            <person name="Laidemitt M.R."/>
            <person name="Zhang S.M."/>
            <person name="Mutuku M."/>
            <person name="Mkoji G."/>
            <person name="Steinauer M."/>
            <person name="Loker E.S."/>
        </authorList>
    </citation>
    <scope>NUCLEOTIDE SEQUENCE</scope>
    <source>
        <strain evidence="13">KasaAsao</strain>
        <tissue evidence="13">Whole Snail</tissue>
    </source>
</reference>
<dbReference type="AlphaFoldDB" id="A0AAD8FI24"/>
<comment type="caution">
    <text evidence="13">The sequence shown here is derived from an EMBL/GenBank/DDBJ whole genome shotgun (WGS) entry which is preliminary data.</text>
</comment>
<keyword evidence="9" id="KW-0807">Transducer</keyword>
<keyword evidence="4 11" id="KW-1133">Transmembrane helix</keyword>
<evidence type="ECO:0000256" key="9">
    <source>
        <dbReference type="ARBA" id="ARBA00023224"/>
    </source>
</evidence>
<dbReference type="Proteomes" id="UP001233172">
    <property type="component" value="Unassembled WGS sequence"/>
</dbReference>
<evidence type="ECO:0000256" key="11">
    <source>
        <dbReference type="SAM" id="Phobius"/>
    </source>
</evidence>
<dbReference type="InterPro" id="IPR000276">
    <property type="entry name" value="GPCR_Rhodpsn"/>
</dbReference>
<evidence type="ECO:0000313" key="14">
    <source>
        <dbReference type="Proteomes" id="UP001233172"/>
    </source>
</evidence>
<keyword evidence="7" id="KW-1015">Disulfide bond</keyword>
<evidence type="ECO:0000256" key="4">
    <source>
        <dbReference type="ARBA" id="ARBA00022989"/>
    </source>
</evidence>
<keyword evidence="3 11" id="KW-0812">Transmembrane</keyword>
<dbReference type="Pfam" id="PF00001">
    <property type="entry name" value="7tm_1"/>
    <property type="match status" value="1"/>
</dbReference>
<evidence type="ECO:0000259" key="12">
    <source>
        <dbReference type="PROSITE" id="PS50262"/>
    </source>
</evidence>
<evidence type="ECO:0000256" key="1">
    <source>
        <dbReference type="ARBA" id="ARBA00004651"/>
    </source>
</evidence>
<comment type="subcellular location">
    <subcellularLocation>
        <location evidence="1">Cell membrane</location>
        <topology evidence="1">Multi-pass membrane protein</topology>
    </subcellularLocation>
</comment>
<keyword evidence="5" id="KW-0297">G-protein coupled receptor</keyword>
<accession>A0AAD8FI24</accession>